<dbReference type="Proteomes" id="UP001054945">
    <property type="component" value="Unassembled WGS sequence"/>
</dbReference>
<accession>A0AAV4MEX4</accession>
<protein>
    <submittedName>
        <fullName evidence="1">Uncharacterized protein</fullName>
    </submittedName>
</protein>
<keyword evidence="2" id="KW-1185">Reference proteome</keyword>
<evidence type="ECO:0000313" key="2">
    <source>
        <dbReference type="Proteomes" id="UP001054945"/>
    </source>
</evidence>
<reference evidence="1 2" key="1">
    <citation type="submission" date="2021-06" db="EMBL/GenBank/DDBJ databases">
        <title>Caerostris extrusa draft genome.</title>
        <authorList>
            <person name="Kono N."/>
            <person name="Arakawa K."/>
        </authorList>
    </citation>
    <scope>NUCLEOTIDE SEQUENCE [LARGE SCALE GENOMIC DNA]</scope>
</reference>
<proteinExistence type="predicted"/>
<name>A0AAV4MEX4_CAEEX</name>
<dbReference type="EMBL" id="BPLR01002101">
    <property type="protein sequence ID" value="GIX69986.1"/>
    <property type="molecule type" value="Genomic_DNA"/>
</dbReference>
<sequence>MQDVLLLSQSKLNSLWNNVERALSGIASEVKRGGGIHRAPPTQLKVGLSEVGGDLILAPPSVTAHLKVQEETSFTAQPVSHSRPYKIQQI</sequence>
<dbReference type="AlphaFoldDB" id="A0AAV4MEX4"/>
<organism evidence="1 2">
    <name type="scientific">Caerostris extrusa</name>
    <name type="common">Bark spider</name>
    <name type="synonym">Caerostris bankana</name>
    <dbReference type="NCBI Taxonomy" id="172846"/>
    <lineage>
        <taxon>Eukaryota</taxon>
        <taxon>Metazoa</taxon>
        <taxon>Ecdysozoa</taxon>
        <taxon>Arthropoda</taxon>
        <taxon>Chelicerata</taxon>
        <taxon>Arachnida</taxon>
        <taxon>Araneae</taxon>
        <taxon>Araneomorphae</taxon>
        <taxon>Entelegynae</taxon>
        <taxon>Araneoidea</taxon>
        <taxon>Araneidae</taxon>
        <taxon>Caerostris</taxon>
    </lineage>
</organism>
<gene>
    <name evidence="1" type="ORF">CEXT_59221</name>
</gene>
<comment type="caution">
    <text evidence="1">The sequence shown here is derived from an EMBL/GenBank/DDBJ whole genome shotgun (WGS) entry which is preliminary data.</text>
</comment>
<evidence type="ECO:0000313" key="1">
    <source>
        <dbReference type="EMBL" id="GIX69986.1"/>
    </source>
</evidence>